<keyword evidence="2" id="KW-1185">Reference proteome</keyword>
<dbReference type="STRING" id="200361.A0A453LNW7"/>
<dbReference type="EnsemblPlants" id="AET5Gv20866900.1">
    <property type="protein sequence ID" value="AET5Gv20866900.1"/>
    <property type="gene ID" value="AET5Gv20866900"/>
</dbReference>
<reference evidence="1" key="3">
    <citation type="journal article" date="2017" name="Nature">
        <title>Genome sequence of the progenitor of the wheat D genome Aegilops tauschii.</title>
        <authorList>
            <person name="Luo M.C."/>
            <person name="Gu Y.Q."/>
            <person name="Puiu D."/>
            <person name="Wang H."/>
            <person name="Twardziok S.O."/>
            <person name="Deal K.R."/>
            <person name="Huo N."/>
            <person name="Zhu T."/>
            <person name="Wang L."/>
            <person name="Wang Y."/>
            <person name="McGuire P.E."/>
            <person name="Liu S."/>
            <person name="Long H."/>
            <person name="Ramasamy R.K."/>
            <person name="Rodriguez J.C."/>
            <person name="Van S.L."/>
            <person name="Yuan L."/>
            <person name="Wang Z."/>
            <person name="Xia Z."/>
            <person name="Xiao L."/>
            <person name="Anderson O.D."/>
            <person name="Ouyang S."/>
            <person name="Liang Y."/>
            <person name="Zimin A.V."/>
            <person name="Pertea G."/>
            <person name="Qi P."/>
            <person name="Bennetzen J.L."/>
            <person name="Dai X."/>
            <person name="Dawson M.W."/>
            <person name="Muller H.G."/>
            <person name="Kugler K."/>
            <person name="Rivarola-Duarte L."/>
            <person name="Spannagl M."/>
            <person name="Mayer K.F.X."/>
            <person name="Lu F.H."/>
            <person name="Bevan M.W."/>
            <person name="Leroy P."/>
            <person name="Li P."/>
            <person name="You F.M."/>
            <person name="Sun Q."/>
            <person name="Liu Z."/>
            <person name="Lyons E."/>
            <person name="Wicker T."/>
            <person name="Salzberg S.L."/>
            <person name="Devos K.M."/>
            <person name="Dvorak J."/>
        </authorList>
    </citation>
    <scope>NUCLEOTIDE SEQUENCE [LARGE SCALE GENOMIC DNA]</scope>
    <source>
        <strain evidence="1">cv. AL8/78</strain>
    </source>
</reference>
<reference evidence="2" key="1">
    <citation type="journal article" date="2014" name="Science">
        <title>Ancient hybridizations among the ancestral genomes of bread wheat.</title>
        <authorList>
            <consortium name="International Wheat Genome Sequencing Consortium,"/>
            <person name="Marcussen T."/>
            <person name="Sandve S.R."/>
            <person name="Heier L."/>
            <person name="Spannagl M."/>
            <person name="Pfeifer M."/>
            <person name="Jakobsen K.S."/>
            <person name="Wulff B.B."/>
            <person name="Steuernagel B."/>
            <person name="Mayer K.F."/>
            <person name="Olsen O.A."/>
        </authorList>
    </citation>
    <scope>NUCLEOTIDE SEQUENCE [LARGE SCALE GENOMIC DNA]</scope>
    <source>
        <strain evidence="2">cv. AL8/78</strain>
    </source>
</reference>
<name>A0A453LNW7_AEGTS</name>
<dbReference type="AlphaFoldDB" id="A0A453LNW7"/>
<proteinExistence type="predicted"/>
<reference evidence="1" key="4">
    <citation type="submission" date="2019-03" db="UniProtKB">
        <authorList>
            <consortium name="EnsemblPlants"/>
        </authorList>
    </citation>
    <scope>IDENTIFICATION</scope>
</reference>
<accession>A0A453LNW7</accession>
<protein>
    <submittedName>
        <fullName evidence="1">Uncharacterized protein</fullName>
    </submittedName>
</protein>
<organism evidence="1 2">
    <name type="scientific">Aegilops tauschii subsp. strangulata</name>
    <name type="common">Goatgrass</name>
    <dbReference type="NCBI Taxonomy" id="200361"/>
    <lineage>
        <taxon>Eukaryota</taxon>
        <taxon>Viridiplantae</taxon>
        <taxon>Streptophyta</taxon>
        <taxon>Embryophyta</taxon>
        <taxon>Tracheophyta</taxon>
        <taxon>Spermatophyta</taxon>
        <taxon>Magnoliopsida</taxon>
        <taxon>Liliopsida</taxon>
        <taxon>Poales</taxon>
        <taxon>Poaceae</taxon>
        <taxon>BOP clade</taxon>
        <taxon>Pooideae</taxon>
        <taxon>Triticodae</taxon>
        <taxon>Triticeae</taxon>
        <taxon>Triticinae</taxon>
        <taxon>Aegilops</taxon>
    </lineage>
</organism>
<reference evidence="1" key="5">
    <citation type="journal article" date="2021" name="G3 (Bethesda)">
        <title>Aegilops tauschii genome assembly Aet v5.0 features greater sequence contiguity and improved annotation.</title>
        <authorList>
            <person name="Wang L."/>
            <person name="Zhu T."/>
            <person name="Rodriguez J.C."/>
            <person name="Deal K.R."/>
            <person name="Dubcovsky J."/>
            <person name="McGuire P.E."/>
            <person name="Lux T."/>
            <person name="Spannagl M."/>
            <person name="Mayer K.F.X."/>
            <person name="Baldrich P."/>
            <person name="Meyers B.C."/>
            <person name="Huo N."/>
            <person name="Gu Y.Q."/>
            <person name="Zhou H."/>
            <person name="Devos K.M."/>
            <person name="Bennetzen J.L."/>
            <person name="Unver T."/>
            <person name="Budak H."/>
            <person name="Gulick P.J."/>
            <person name="Galiba G."/>
            <person name="Kalapos B."/>
            <person name="Nelson D.R."/>
            <person name="Li P."/>
            <person name="You F.M."/>
            <person name="Luo M.C."/>
            <person name="Dvorak J."/>
        </authorList>
    </citation>
    <scope>NUCLEOTIDE SEQUENCE [LARGE SCALE GENOMIC DNA]</scope>
    <source>
        <strain evidence="1">cv. AL8/78</strain>
    </source>
</reference>
<sequence>FELEGRLCLAIHEIIHDLPRGLNLWIMSLPPEDGNEPPEDGNEPPLWEPRHRFDIDEFYATKPWSAWADDGGEMLCYMHGNTLHKYDKRGRPPKSEQLRLPEIPSAWRSSKCRWSIHGGYHLTLLSPLTFALPPSKDKHQFKHTLSRVLYDAIRPWVRKAEEYI</sequence>
<dbReference type="Gramene" id="AET5Gv20866900.1">
    <property type="protein sequence ID" value="AET5Gv20866900.1"/>
    <property type="gene ID" value="AET5Gv20866900"/>
</dbReference>
<evidence type="ECO:0000313" key="1">
    <source>
        <dbReference type="EnsemblPlants" id="AET5Gv20866900.1"/>
    </source>
</evidence>
<dbReference type="Proteomes" id="UP000015105">
    <property type="component" value="Chromosome 5D"/>
</dbReference>
<evidence type="ECO:0000313" key="2">
    <source>
        <dbReference type="Proteomes" id="UP000015105"/>
    </source>
</evidence>
<reference evidence="2" key="2">
    <citation type="journal article" date="2017" name="Nat. Plants">
        <title>The Aegilops tauschii genome reveals multiple impacts of transposons.</title>
        <authorList>
            <person name="Zhao G."/>
            <person name="Zou C."/>
            <person name="Li K."/>
            <person name="Wang K."/>
            <person name="Li T."/>
            <person name="Gao L."/>
            <person name="Zhang X."/>
            <person name="Wang H."/>
            <person name="Yang Z."/>
            <person name="Liu X."/>
            <person name="Jiang W."/>
            <person name="Mao L."/>
            <person name="Kong X."/>
            <person name="Jiao Y."/>
            <person name="Jia J."/>
        </authorList>
    </citation>
    <scope>NUCLEOTIDE SEQUENCE [LARGE SCALE GENOMIC DNA]</scope>
    <source>
        <strain evidence="2">cv. AL8/78</strain>
    </source>
</reference>